<accession>A0ABV9YK76</accession>
<sequence>MQAEVGAALWQVEAAFVAHPVRDVLESHTPRQRPVVLAEADPLSLALSLGTTIGEPDDVRALTPWLLRAVVTDGRVDLHSVLSRIAAFWDGWGTAERTAVRDFVDTLWVALLDRHPGPGSDLPVATATSFLDDASGLGDGPARLLAIWEYKDTASADHHLAELVIDAHYGARIDARVLAWSRARPQRERLERAARRDRDEAWAGDLGAALDLSSVPPST</sequence>
<organism evidence="1 2">
    <name type="scientific">Actinomycetospora atypica</name>
    <dbReference type="NCBI Taxonomy" id="1290095"/>
    <lineage>
        <taxon>Bacteria</taxon>
        <taxon>Bacillati</taxon>
        <taxon>Actinomycetota</taxon>
        <taxon>Actinomycetes</taxon>
        <taxon>Pseudonocardiales</taxon>
        <taxon>Pseudonocardiaceae</taxon>
        <taxon>Actinomycetospora</taxon>
    </lineage>
</organism>
<gene>
    <name evidence="1" type="ORF">ACFPBZ_01580</name>
</gene>
<evidence type="ECO:0000313" key="2">
    <source>
        <dbReference type="Proteomes" id="UP001595947"/>
    </source>
</evidence>
<name>A0ABV9YK76_9PSEU</name>
<dbReference type="Proteomes" id="UP001595947">
    <property type="component" value="Unassembled WGS sequence"/>
</dbReference>
<dbReference type="EMBL" id="JBHSIV010000001">
    <property type="protein sequence ID" value="MFC5060881.1"/>
    <property type="molecule type" value="Genomic_DNA"/>
</dbReference>
<proteinExistence type="predicted"/>
<comment type="caution">
    <text evidence="1">The sequence shown here is derived from an EMBL/GenBank/DDBJ whole genome shotgun (WGS) entry which is preliminary data.</text>
</comment>
<keyword evidence="2" id="KW-1185">Reference proteome</keyword>
<reference evidence="2" key="1">
    <citation type="journal article" date="2019" name="Int. J. Syst. Evol. Microbiol.">
        <title>The Global Catalogue of Microorganisms (GCM) 10K type strain sequencing project: providing services to taxonomists for standard genome sequencing and annotation.</title>
        <authorList>
            <consortium name="The Broad Institute Genomics Platform"/>
            <consortium name="The Broad Institute Genome Sequencing Center for Infectious Disease"/>
            <person name="Wu L."/>
            <person name="Ma J."/>
        </authorList>
    </citation>
    <scope>NUCLEOTIDE SEQUENCE [LARGE SCALE GENOMIC DNA]</scope>
    <source>
        <strain evidence="2">CGMCC 4.7093</strain>
    </source>
</reference>
<protein>
    <submittedName>
        <fullName evidence="1">Uncharacterized protein</fullName>
    </submittedName>
</protein>
<dbReference type="RefSeq" id="WP_378034214.1">
    <property type="nucleotide sequence ID" value="NZ_JBHSIV010000001.1"/>
</dbReference>
<evidence type="ECO:0000313" key="1">
    <source>
        <dbReference type="EMBL" id="MFC5060881.1"/>
    </source>
</evidence>